<proteinExistence type="predicted"/>
<sequence length="624" mass="70713">MNNGNPARVLGMSVINQELNGRIAKSDATWPASLYPDSVSSKRMKKIKKQLNIVGGRLTDVPEDPTRKSDLVAPLVRILQTIVAGARGNADTTNTREVVDTYGMRLQKWVVDNLVSPDIVIKGTGSSFELPRNREGVPSPGQTVGFTNATTVVEVKLDRQTNDFQETIGFKEVQKMAASAKEIFLQQPNRIFVRTLIVTEKHIRLIQFDRAGALYSPLINYHANPDVLIRLIAGLSSTTEEELGLDTSVWWETIDGRKAPGYIMVYHPVTKERTFYRMRSADPFLARDDLCERGTRMWDVKDDKGAQLLVKDAWIEEWKTPEHIHLSKVVGVQGVQQLVIYEDGTSHGMYGEIKNFRPECTSPKQWFQNKSFQRVVTVRYGEPMDSYKSKTEAEIIAAFHDAIAAHERLLDSGILHCDISLGNILFGGGDAPEGLRGILIDLDYAVRHQYYTSPTPDFTAGTRYCQSQLLLRSHGICGRPGHDYLDDLESFFWALIHLVYRVPHNNCAAANKLMEDWRSDDMQVSGGMKKAFLDECLKVDHIPGVWSRNFARMVVELHRFIGDVVREKEAIMGDLTCWSFANMRRLQSMKHLHYDFVLSIFKDALPTPPAKHWRHPMPTSRQNI</sequence>
<dbReference type="EMBL" id="JAACJK010000114">
    <property type="protein sequence ID" value="KAF5331362.1"/>
    <property type="molecule type" value="Genomic_DNA"/>
</dbReference>
<dbReference type="PANTHER" id="PTHR38248:SF2">
    <property type="entry name" value="FUNK1 11"/>
    <property type="match status" value="1"/>
</dbReference>
<dbReference type="InterPro" id="IPR040976">
    <property type="entry name" value="Pkinase_fungal"/>
</dbReference>
<feature type="domain" description="Fungal-type protein kinase" evidence="1">
    <location>
        <begin position="147"/>
        <end position="498"/>
    </location>
</feature>
<dbReference type="Proteomes" id="UP000541558">
    <property type="component" value="Unassembled WGS sequence"/>
</dbReference>
<dbReference type="Pfam" id="PF17667">
    <property type="entry name" value="Pkinase_fungal"/>
    <property type="match status" value="1"/>
</dbReference>
<dbReference type="AlphaFoldDB" id="A0A8H5FCB6"/>
<accession>A0A8H5FCB6</accession>
<evidence type="ECO:0000313" key="2">
    <source>
        <dbReference type="EMBL" id="KAF5331362.1"/>
    </source>
</evidence>
<evidence type="ECO:0000313" key="3">
    <source>
        <dbReference type="Proteomes" id="UP000541558"/>
    </source>
</evidence>
<organism evidence="2 3">
    <name type="scientific">Ephemerocybe angulata</name>
    <dbReference type="NCBI Taxonomy" id="980116"/>
    <lineage>
        <taxon>Eukaryota</taxon>
        <taxon>Fungi</taxon>
        <taxon>Dikarya</taxon>
        <taxon>Basidiomycota</taxon>
        <taxon>Agaricomycotina</taxon>
        <taxon>Agaricomycetes</taxon>
        <taxon>Agaricomycetidae</taxon>
        <taxon>Agaricales</taxon>
        <taxon>Agaricineae</taxon>
        <taxon>Psathyrellaceae</taxon>
        <taxon>Ephemerocybe</taxon>
    </lineage>
</organism>
<dbReference type="SUPFAM" id="SSF56112">
    <property type="entry name" value="Protein kinase-like (PK-like)"/>
    <property type="match status" value="1"/>
</dbReference>
<comment type="caution">
    <text evidence="2">The sequence shown here is derived from an EMBL/GenBank/DDBJ whole genome shotgun (WGS) entry which is preliminary data.</text>
</comment>
<name>A0A8H5FCB6_9AGAR</name>
<dbReference type="OrthoDB" id="5584477at2759"/>
<gene>
    <name evidence="2" type="ORF">D9611_011876</name>
</gene>
<dbReference type="InterPro" id="IPR011009">
    <property type="entry name" value="Kinase-like_dom_sf"/>
</dbReference>
<dbReference type="Gene3D" id="1.10.510.10">
    <property type="entry name" value="Transferase(Phosphotransferase) domain 1"/>
    <property type="match status" value="1"/>
</dbReference>
<dbReference type="PANTHER" id="PTHR38248">
    <property type="entry name" value="FUNK1 6"/>
    <property type="match status" value="1"/>
</dbReference>
<reference evidence="2 3" key="1">
    <citation type="journal article" date="2020" name="ISME J.">
        <title>Uncovering the hidden diversity of litter-decomposition mechanisms in mushroom-forming fungi.</title>
        <authorList>
            <person name="Floudas D."/>
            <person name="Bentzer J."/>
            <person name="Ahren D."/>
            <person name="Johansson T."/>
            <person name="Persson P."/>
            <person name="Tunlid A."/>
        </authorList>
    </citation>
    <scope>NUCLEOTIDE SEQUENCE [LARGE SCALE GENOMIC DNA]</scope>
    <source>
        <strain evidence="2 3">CBS 175.51</strain>
    </source>
</reference>
<keyword evidence="3" id="KW-1185">Reference proteome</keyword>
<evidence type="ECO:0000259" key="1">
    <source>
        <dbReference type="Pfam" id="PF17667"/>
    </source>
</evidence>
<protein>
    <recommendedName>
        <fullName evidence="1">Fungal-type protein kinase domain-containing protein</fullName>
    </recommendedName>
</protein>